<evidence type="ECO:0000313" key="3">
    <source>
        <dbReference type="Proteomes" id="UP000579647"/>
    </source>
</evidence>
<gene>
    <name evidence="2" type="ORF">HNR07_002198</name>
</gene>
<dbReference type="RefSeq" id="WP_184364694.1">
    <property type="nucleotide sequence ID" value="NZ_BAAAKM010000002.1"/>
</dbReference>
<proteinExistence type="predicted"/>
<organism evidence="2 3">
    <name type="scientific">Nocardiopsis metallicus</name>
    <dbReference type="NCBI Taxonomy" id="179819"/>
    <lineage>
        <taxon>Bacteria</taxon>
        <taxon>Bacillati</taxon>
        <taxon>Actinomycetota</taxon>
        <taxon>Actinomycetes</taxon>
        <taxon>Streptosporangiales</taxon>
        <taxon>Nocardiopsidaceae</taxon>
        <taxon>Nocardiopsis</taxon>
    </lineage>
</organism>
<reference evidence="2 3" key="1">
    <citation type="submission" date="2020-08" db="EMBL/GenBank/DDBJ databases">
        <title>Sequencing the genomes of 1000 actinobacteria strains.</title>
        <authorList>
            <person name="Klenk H.-P."/>
        </authorList>
    </citation>
    <scope>NUCLEOTIDE SEQUENCE [LARGE SCALE GENOMIC DNA]</scope>
    <source>
        <strain evidence="2 3">DSM 44598</strain>
    </source>
</reference>
<keyword evidence="3" id="KW-1185">Reference proteome</keyword>
<accession>A0A840WDH1</accession>
<dbReference type="AlphaFoldDB" id="A0A840WDH1"/>
<sequence>MTEQPYEVDLDLGDDPQASEVAQRERVLDPDHNILSYDFVDEDSRGRLGINDGVRAERLGRAIPRQRWGGDRSAEEEALNVVSDPNAVNDRPPEGYES</sequence>
<feature type="region of interest" description="Disordered" evidence="1">
    <location>
        <begin position="67"/>
        <end position="98"/>
    </location>
</feature>
<dbReference type="EMBL" id="JACHDO010000001">
    <property type="protein sequence ID" value="MBB5491061.1"/>
    <property type="molecule type" value="Genomic_DNA"/>
</dbReference>
<name>A0A840WDH1_9ACTN</name>
<comment type="caution">
    <text evidence="2">The sequence shown here is derived from an EMBL/GenBank/DDBJ whole genome shotgun (WGS) entry which is preliminary data.</text>
</comment>
<dbReference type="Proteomes" id="UP000579647">
    <property type="component" value="Unassembled WGS sequence"/>
</dbReference>
<protein>
    <submittedName>
        <fullName evidence="2">Uncharacterized protein</fullName>
    </submittedName>
</protein>
<evidence type="ECO:0000256" key="1">
    <source>
        <dbReference type="SAM" id="MobiDB-lite"/>
    </source>
</evidence>
<evidence type="ECO:0000313" key="2">
    <source>
        <dbReference type="EMBL" id="MBB5491061.1"/>
    </source>
</evidence>